<dbReference type="InterPro" id="IPR036390">
    <property type="entry name" value="WH_DNA-bd_sf"/>
</dbReference>
<dbReference type="InterPro" id="IPR036388">
    <property type="entry name" value="WH-like_DNA-bd_sf"/>
</dbReference>
<dbReference type="RefSeq" id="WP_250581447.1">
    <property type="nucleotide sequence ID" value="NZ_JAMLJN010000004.1"/>
</dbReference>
<accession>A0ABT0TGH9</accession>
<keyword evidence="3" id="KW-1185">Reference proteome</keyword>
<evidence type="ECO:0000313" key="2">
    <source>
        <dbReference type="EMBL" id="MCL9769967.1"/>
    </source>
</evidence>
<proteinExistence type="predicted"/>
<feature type="domain" description="HTH marR-type" evidence="1">
    <location>
        <begin position="29"/>
        <end position="83"/>
    </location>
</feature>
<dbReference type="InterPro" id="IPR011991">
    <property type="entry name" value="ArsR-like_HTH"/>
</dbReference>
<protein>
    <submittedName>
        <fullName evidence="2">HTH domain-containing protein</fullName>
    </submittedName>
</protein>
<dbReference type="SUPFAM" id="SSF46785">
    <property type="entry name" value="Winged helix' DNA-binding domain"/>
    <property type="match status" value="1"/>
</dbReference>
<dbReference type="CDD" id="cd00090">
    <property type="entry name" value="HTH_ARSR"/>
    <property type="match status" value="1"/>
</dbReference>
<dbReference type="Proteomes" id="UP001203342">
    <property type="component" value="Unassembled WGS sequence"/>
</dbReference>
<organism evidence="2 3">
    <name type="scientific">Flavobacterium fragile</name>
    <dbReference type="NCBI Taxonomy" id="2949085"/>
    <lineage>
        <taxon>Bacteria</taxon>
        <taxon>Pseudomonadati</taxon>
        <taxon>Bacteroidota</taxon>
        <taxon>Flavobacteriia</taxon>
        <taxon>Flavobacteriales</taxon>
        <taxon>Flavobacteriaceae</taxon>
        <taxon>Flavobacterium</taxon>
    </lineage>
</organism>
<reference evidence="2 3" key="1">
    <citation type="submission" date="2022-05" db="EMBL/GenBank/DDBJ databases">
        <title>Flavobacterium sp., isolated from activated sludge.</title>
        <authorList>
            <person name="Ran Q."/>
        </authorList>
    </citation>
    <scope>NUCLEOTIDE SEQUENCE [LARGE SCALE GENOMIC DNA]</scope>
    <source>
        <strain evidence="2 3">HXWNR69</strain>
    </source>
</reference>
<dbReference type="Gene3D" id="1.10.10.10">
    <property type="entry name" value="Winged helix-like DNA-binding domain superfamily/Winged helix DNA-binding domain"/>
    <property type="match status" value="1"/>
</dbReference>
<evidence type="ECO:0000313" key="3">
    <source>
        <dbReference type="Proteomes" id="UP001203342"/>
    </source>
</evidence>
<dbReference type="InterPro" id="IPR000835">
    <property type="entry name" value="HTH_MarR-typ"/>
</dbReference>
<sequence length="93" mass="10659">MSHLLSIFGTFFYPNNSKIKNIEKWVEKLTDNRVKILRETHNNHKVTKKELEQAIGISASAIDNNIDILKDLGLLSREGSDKGGYWKINHILP</sequence>
<comment type="caution">
    <text evidence="2">The sequence shown here is derived from an EMBL/GenBank/DDBJ whole genome shotgun (WGS) entry which is preliminary data.</text>
</comment>
<dbReference type="EMBL" id="JAMLJN010000004">
    <property type="protein sequence ID" value="MCL9769967.1"/>
    <property type="molecule type" value="Genomic_DNA"/>
</dbReference>
<evidence type="ECO:0000259" key="1">
    <source>
        <dbReference type="Pfam" id="PF12802"/>
    </source>
</evidence>
<name>A0ABT0TGH9_9FLAO</name>
<dbReference type="Pfam" id="PF12802">
    <property type="entry name" value="MarR_2"/>
    <property type="match status" value="1"/>
</dbReference>
<gene>
    <name evidence="2" type="ORF">NAT47_06025</name>
</gene>